<dbReference type="AlphaFoldDB" id="A0A327W0P6"/>
<dbReference type="GO" id="GO:0003677">
    <property type="term" value="F:DNA binding"/>
    <property type="evidence" value="ECO:0007669"/>
    <property type="project" value="UniProtKB-UniRule"/>
</dbReference>
<evidence type="ECO:0000313" key="5">
    <source>
        <dbReference type="Proteomes" id="UP000249819"/>
    </source>
</evidence>
<feature type="domain" description="HTH tetR-type" evidence="3">
    <location>
        <begin position="6"/>
        <end position="66"/>
    </location>
</feature>
<organism evidence="4 5">
    <name type="scientific">Chitinophaga dinghuensis</name>
    <dbReference type="NCBI Taxonomy" id="1539050"/>
    <lineage>
        <taxon>Bacteria</taxon>
        <taxon>Pseudomonadati</taxon>
        <taxon>Bacteroidota</taxon>
        <taxon>Chitinophagia</taxon>
        <taxon>Chitinophagales</taxon>
        <taxon>Chitinophagaceae</taxon>
        <taxon>Chitinophaga</taxon>
    </lineage>
</organism>
<dbReference type="Proteomes" id="UP000249819">
    <property type="component" value="Unassembled WGS sequence"/>
</dbReference>
<dbReference type="RefSeq" id="WP_111592744.1">
    <property type="nucleotide sequence ID" value="NZ_QLMA01000004.1"/>
</dbReference>
<reference evidence="4 5" key="1">
    <citation type="submission" date="2018-06" db="EMBL/GenBank/DDBJ databases">
        <title>Genomic Encyclopedia of Archaeal and Bacterial Type Strains, Phase II (KMG-II): from individual species to whole genera.</title>
        <authorList>
            <person name="Goeker M."/>
        </authorList>
    </citation>
    <scope>NUCLEOTIDE SEQUENCE [LARGE SCALE GENOMIC DNA]</scope>
    <source>
        <strain evidence="4 5">DSM 29821</strain>
    </source>
</reference>
<dbReference type="EMBL" id="QLMA01000004">
    <property type="protein sequence ID" value="RAJ82213.1"/>
    <property type="molecule type" value="Genomic_DNA"/>
</dbReference>
<evidence type="ECO:0000256" key="2">
    <source>
        <dbReference type="PROSITE-ProRule" id="PRU00335"/>
    </source>
</evidence>
<keyword evidence="5" id="KW-1185">Reference proteome</keyword>
<dbReference type="InterPro" id="IPR009057">
    <property type="entry name" value="Homeodomain-like_sf"/>
</dbReference>
<dbReference type="PRINTS" id="PR00455">
    <property type="entry name" value="HTHTETR"/>
</dbReference>
<feature type="DNA-binding region" description="H-T-H motif" evidence="2">
    <location>
        <begin position="29"/>
        <end position="48"/>
    </location>
</feature>
<evidence type="ECO:0000256" key="1">
    <source>
        <dbReference type="ARBA" id="ARBA00023125"/>
    </source>
</evidence>
<dbReference type="Gene3D" id="1.10.357.10">
    <property type="entry name" value="Tetracycline Repressor, domain 2"/>
    <property type="match status" value="1"/>
</dbReference>
<evidence type="ECO:0000259" key="3">
    <source>
        <dbReference type="PROSITE" id="PS50977"/>
    </source>
</evidence>
<dbReference type="SUPFAM" id="SSF46689">
    <property type="entry name" value="Homeodomain-like"/>
    <property type="match status" value="1"/>
</dbReference>
<dbReference type="Pfam" id="PF00440">
    <property type="entry name" value="TetR_N"/>
    <property type="match status" value="1"/>
</dbReference>
<dbReference type="InterPro" id="IPR001647">
    <property type="entry name" value="HTH_TetR"/>
</dbReference>
<comment type="caution">
    <text evidence="4">The sequence shown here is derived from an EMBL/GenBank/DDBJ whole genome shotgun (WGS) entry which is preliminary data.</text>
</comment>
<dbReference type="PANTHER" id="PTHR43479:SF11">
    <property type="entry name" value="ACREF_ENVCD OPERON REPRESSOR-RELATED"/>
    <property type="match status" value="1"/>
</dbReference>
<dbReference type="OrthoDB" id="6430772at2"/>
<gene>
    <name evidence="4" type="ORF">CLV59_104438</name>
</gene>
<sequence>MRYRDENKVQSIKQKAIEMIAGEGLENFGINRLAKSAGVSPATIYIYYKDKEDLINSIVQEETEKWVAALFRNFDPEMSFEEGLWVQWKNRADSAIKHRDVNLFMEKIRNTSYGKDQQIKISQCMANFMGDFVKNAVKRGEITFNTLEVYWAVAFAPLYTLVKFHQEGRSISGRSFKLTEEIMRETFNHVIKALKK</sequence>
<proteinExistence type="predicted"/>
<dbReference type="PROSITE" id="PS50977">
    <property type="entry name" value="HTH_TETR_2"/>
    <property type="match status" value="1"/>
</dbReference>
<keyword evidence="1 2" id="KW-0238">DNA-binding</keyword>
<name>A0A327W0P6_9BACT</name>
<dbReference type="InterPro" id="IPR050624">
    <property type="entry name" value="HTH-type_Tx_Regulator"/>
</dbReference>
<dbReference type="PANTHER" id="PTHR43479">
    <property type="entry name" value="ACREF/ENVCD OPERON REPRESSOR-RELATED"/>
    <property type="match status" value="1"/>
</dbReference>
<evidence type="ECO:0000313" key="4">
    <source>
        <dbReference type="EMBL" id="RAJ82213.1"/>
    </source>
</evidence>
<accession>A0A327W0P6</accession>
<protein>
    <submittedName>
        <fullName evidence="4">AcrR family transcriptional regulator</fullName>
    </submittedName>
</protein>